<comment type="caution">
    <text evidence="2">The sequence shown here is derived from an EMBL/GenBank/DDBJ whole genome shotgun (WGS) entry which is preliminary data.</text>
</comment>
<sequence length="82" mass="8945">MMPCSPEAAAVRPRRMPPPYMCSAASSSAQTASSIQLSAPSSQSGEAYADLLLFPGEDRAPMPSSFFGEQRWTYGRRDRVLM</sequence>
<name>A0A9D5CR48_9LILI</name>
<feature type="compositionally biased region" description="Low complexity" evidence="1">
    <location>
        <begin position="1"/>
        <end position="11"/>
    </location>
</feature>
<dbReference type="EMBL" id="JAGGNH010000003">
    <property type="protein sequence ID" value="KAJ0978146.1"/>
    <property type="molecule type" value="Genomic_DNA"/>
</dbReference>
<feature type="region of interest" description="Disordered" evidence="1">
    <location>
        <begin position="1"/>
        <end position="25"/>
    </location>
</feature>
<reference evidence="2" key="1">
    <citation type="submission" date="2021-03" db="EMBL/GenBank/DDBJ databases">
        <authorList>
            <person name="Li Z."/>
            <person name="Yang C."/>
        </authorList>
    </citation>
    <scope>NUCLEOTIDE SEQUENCE</scope>
    <source>
        <strain evidence="2">Dzin_1.0</strain>
        <tissue evidence="2">Leaf</tissue>
    </source>
</reference>
<evidence type="ECO:0000313" key="2">
    <source>
        <dbReference type="EMBL" id="KAJ0978146.1"/>
    </source>
</evidence>
<dbReference type="AlphaFoldDB" id="A0A9D5CR48"/>
<evidence type="ECO:0000256" key="1">
    <source>
        <dbReference type="SAM" id="MobiDB-lite"/>
    </source>
</evidence>
<gene>
    <name evidence="2" type="ORF">J5N97_013620</name>
</gene>
<evidence type="ECO:0000313" key="3">
    <source>
        <dbReference type="Proteomes" id="UP001085076"/>
    </source>
</evidence>
<reference evidence="2" key="2">
    <citation type="journal article" date="2022" name="Hortic Res">
        <title>The genome of Dioscorea zingiberensis sheds light on the biosynthesis, origin and evolution of the medicinally important diosgenin saponins.</title>
        <authorList>
            <person name="Li Y."/>
            <person name="Tan C."/>
            <person name="Li Z."/>
            <person name="Guo J."/>
            <person name="Li S."/>
            <person name="Chen X."/>
            <person name="Wang C."/>
            <person name="Dai X."/>
            <person name="Yang H."/>
            <person name="Song W."/>
            <person name="Hou L."/>
            <person name="Xu J."/>
            <person name="Tong Z."/>
            <person name="Xu A."/>
            <person name="Yuan X."/>
            <person name="Wang W."/>
            <person name="Yang Q."/>
            <person name="Chen L."/>
            <person name="Sun Z."/>
            <person name="Wang K."/>
            <person name="Pan B."/>
            <person name="Chen J."/>
            <person name="Bao Y."/>
            <person name="Liu F."/>
            <person name="Qi X."/>
            <person name="Gang D.R."/>
            <person name="Wen J."/>
            <person name="Li J."/>
        </authorList>
    </citation>
    <scope>NUCLEOTIDE SEQUENCE</scope>
    <source>
        <strain evidence="2">Dzin_1.0</strain>
    </source>
</reference>
<keyword evidence="3" id="KW-1185">Reference proteome</keyword>
<protein>
    <submittedName>
        <fullName evidence="2">Uncharacterized protein</fullName>
    </submittedName>
</protein>
<accession>A0A9D5CR48</accession>
<dbReference type="Proteomes" id="UP001085076">
    <property type="component" value="Miscellaneous, Linkage group lg03"/>
</dbReference>
<organism evidence="2 3">
    <name type="scientific">Dioscorea zingiberensis</name>
    <dbReference type="NCBI Taxonomy" id="325984"/>
    <lineage>
        <taxon>Eukaryota</taxon>
        <taxon>Viridiplantae</taxon>
        <taxon>Streptophyta</taxon>
        <taxon>Embryophyta</taxon>
        <taxon>Tracheophyta</taxon>
        <taxon>Spermatophyta</taxon>
        <taxon>Magnoliopsida</taxon>
        <taxon>Liliopsida</taxon>
        <taxon>Dioscoreales</taxon>
        <taxon>Dioscoreaceae</taxon>
        <taxon>Dioscorea</taxon>
    </lineage>
</organism>
<proteinExistence type="predicted"/>